<evidence type="ECO:0000256" key="1">
    <source>
        <dbReference type="ARBA" id="ARBA00022441"/>
    </source>
</evidence>
<dbReference type="Pfam" id="PF24681">
    <property type="entry name" value="Kelch_KLHDC2_KLHL20_DRC7"/>
    <property type="match status" value="1"/>
</dbReference>
<organism evidence="4 5">
    <name type="scientific">Dyadobacter helix</name>
    <dbReference type="NCBI Taxonomy" id="2822344"/>
    <lineage>
        <taxon>Bacteria</taxon>
        <taxon>Pseudomonadati</taxon>
        <taxon>Bacteroidota</taxon>
        <taxon>Cytophagia</taxon>
        <taxon>Cytophagales</taxon>
        <taxon>Spirosomataceae</taxon>
        <taxon>Dyadobacter</taxon>
    </lineage>
</organism>
<evidence type="ECO:0008006" key="6">
    <source>
        <dbReference type="Google" id="ProtNLM"/>
    </source>
</evidence>
<gene>
    <name evidence="4" type="ORF">DYBT9275_02355</name>
</gene>
<reference evidence="4" key="1">
    <citation type="submission" date="2021-04" db="EMBL/GenBank/DDBJ databases">
        <authorList>
            <person name="Rodrigo-Torres L."/>
            <person name="Arahal R. D."/>
            <person name="Lucena T."/>
        </authorList>
    </citation>
    <scope>NUCLEOTIDE SEQUENCE</scope>
    <source>
        <strain evidence="4">CECT 9275</strain>
    </source>
</reference>
<proteinExistence type="predicted"/>
<dbReference type="PANTHER" id="PTHR24412:SF489">
    <property type="entry name" value="RING FINGER DOMAIN AND KELCH REPEAT-CONTAINING PROTEIN DDB_G0271372"/>
    <property type="match status" value="1"/>
</dbReference>
<comment type="caution">
    <text evidence="4">The sequence shown here is derived from an EMBL/GenBank/DDBJ whole genome shotgun (WGS) entry which is preliminary data.</text>
</comment>
<sequence>MDNKLSGKSCMKYLAISALLITQLTHAQSSKPEWVLETGKAAWQARDSQGELVYKSKLWILGGWFNSKEAPPRDVWSSSDGREWQQITSSAPWIHSDLPMSITFKNKMWMMGGWYNGRLEGHSAGNEVWSSKDGVNWKAETKQASWTPRAAAALVAFKGRMWILGGTENYYFGDDKSLKNDVWSSADGKNWKQETASAEWPPRAYHQAAVLNGKIYVFGGGNYVPQYKAYNDVWSSSDGIHWTQETASAPWHERIWFSAVTYRDRIWVLGGWSNNPYKNWPDVWYSKDGKNWTQFESSPAWKERHEPSVFVFQDKLWIAGGMVPPLTNDVWSLKIPEKWFGDD</sequence>
<dbReference type="InterPro" id="IPR015915">
    <property type="entry name" value="Kelch-typ_b-propeller"/>
</dbReference>
<dbReference type="Gene3D" id="2.120.10.80">
    <property type="entry name" value="Kelch-type beta propeller"/>
    <property type="match status" value="2"/>
</dbReference>
<dbReference type="EMBL" id="CAJRAF010000002">
    <property type="protein sequence ID" value="CAG4999965.1"/>
    <property type="molecule type" value="Genomic_DNA"/>
</dbReference>
<keyword evidence="1" id="KW-0880">Kelch repeat</keyword>
<keyword evidence="2" id="KW-0677">Repeat</keyword>
<accession>A0A916JB63</accession>
<keyword evidence="3" id="KW-0732">Signal</keyword>
<keyword evidence="5" id="KW-1185">Reference proteome</keyword>
<evidence type="ECO:0000256" key="3">
    <source>
        <dbReference type="SAM" id="SignalP"/>
    </source>
</evidence>
<feature type="chain" id="PRO_5036834509" description="Galactose oxidase" evidence="3">
    <location>
        <begin position="28"/>
        <end position="343"/>
    </location>
</feature>
<evidence type="ECO:0000313" key="5">
    <source>
        <dbReference type="Proteomes" id="UP000680038"/>
    </source>
</evidence>
<evidence type="ECO:0000313" key="4">
    <source>
        <dbReference type="EMBL" id="CAG4999965.1"/>
    </source>
</evidence>
<dbReference type="PANTHER" id="PTHR24412">
    <property type="entry name" value="KELCH PROTEIN"/>
    <property type="match status" value="1"/>
</dbReference>
<name>A0A916JB63_9BACT</name>
<dbReference type="Proteomes" id="UP000680038">
    <property type="component" value="Unassembled WGS sequence"/>
</dbReference>
<dbReference type="AlphaFoldDB" id="A0A916JB63"/>
<evidence type="ECO:0000256" key="2">
    <source>
        <dbReference type="ARBA" id="ARBA00022737"/>
    </source>
</evidence>
<feature type="signal peptide" evidence="3">
    <location>
        <begin position="1"/>
        <end position="27"/>
    </location>
</feature>
<protein>
    <recommendedName>
        <fullName evidence="6">Galactose oxidase</fullName>
    </recommendedName>
</protein>
<dbReference type="SUPFAM" id="SSF117281">
    <property type="entry name" value="Kelch motif"/>
    <property type="match status" value="2"/>
</dbReference>